<dbReference type="GO" id="GO:0003677">
    <property type="term" value="F:DNA binding"/>
    <property type="evidence" value="ECO:0007669"/>
    <property type="project" value="UniProtKB-KW"/>
</dbReference>
<keyword evidence="5" id="KW-0238">DNA-binding</keyword>
<keyword evidence="4" id="KW-0799">Topoisomerase</keyword>
<feature type="domain" description="DNA topoisomerase IB N-terminal" evidence="8">
    <location>
        <begin position="50"/>
        <end position="98"/>
    </location>
</feature>
<accession>A0A231UTG1</accession>
<dbReference type="Pfam" id="PF01028">
    <property type="entry name" value="Topoisom_I"/>
    <property type="match status" value="1"/>
</dbReference>
<dbReference type="EC" id="5.6.2.1" evidence="3"/>
<proteinExistence type="inferred from homology"/>
<dbReference type="PRINTS" id="PR00416">
    <property type="entry name" value="EUTPISMRASEI"/>
</dbReference>
<dbReference type="EMBL" id="NBYO01000003">
    <property type="protein sequence ID" value="OXS99183.1"/>
    <property type="molecule type" value="Genomic_DNA"/>
</dbReference>
<dbReference type="Proteomes" id="UP000215405">
    <property type="component" value="Unassembled WGS sequence"/>
</dbReference>
<comment type="catalytic activity">
    <reaction evidence="1">
        <text>ATP-independent breakage of single-stranded DNA, followed by passage and rejoining.</text>
        <dbReference type="EC" id="5.6.2.1"/>
    </reaction>
</comment>
<evidence type="ECO:0000256" key="6">
    <source>
        <dbReference type="ARBA" id="ARBA00023235"/>
    </source>
</evidence>
<keyword evidence="10" id="KW-1185">Reference proteome</keyword>
<gene>
    <name evidence="9" type="ORF">B7H23_13380</name>
</gene>
<evidence type="ECO:0000256" key="1">
    <source>
        <dbReference type="ARBA" id="ARBA00000213"/>
    </source>
</evidence>
<dbReference type="PROSITE" id="PS52038">
    <property type="entry name" value="TOPO_IB_2"/>
    <property type="match status" value="1"/>
</dbReference>
<comment type="similarity">
    <text evidence="2">Belongs to the type IB topoisomerase family.</text>
</comment>
<dbReference type="InterPro" id="IPR001631">
    <property type="entry name" value="TopoI"/>
</dbReference>
<dbReference type="Pfam" id="PF21338">
    <property type="entry name" value="Top1B_N_bact"/>
    <property type="match status" value="1"/>
</dbReference>
<dbReference type="GO" id="GO:0006265">
    <property type="term" value="P:DNA topological change"/>
    <property type="evidence" value="ECO:0007669"/>
    <property type="project" value="InterPro"/>
</dbReference>
<dbReference type="Gene3D" id="3.90.15.10">
    <property type="entry name" value="Topoisomerase I, Chain A, domain 3"/>
    <property type="match status" value="1"/>
</dbReference>
<dbReference type="RefSeq" id="WP_094077968.1">
    <property type="nucleotide sequence ID" value="NZ_NBYO01000003.1"/>
</dbReference>
<dbReference type="GO" id="GO:0003917">
    <property type="term" value="F:DNA topoisomerase type I (single strand cut, ATP-independent) activity"/>
    <property type="evidence" value="ECO:0007669"/>
    <property type="project" value="UniProtKB-EC"/>
</dbReference>
<dbReference type="InterPro" id="IPR011010">
    <property type="entry name" value="DNA_brk_join_enz"/>
</dbReference>
<protein>
    <recommendedName>
        <fullName evidence="3">DNA topoisomerase</fullName>
        <ecNumber evidence="3">5.6.2.1</ecNumber>
    </recommendedName>
</protein>
<dbReference type="InterPro" id="IPR035447">
    <property type="entry name" value="DNA_topo_I_N_sf"/>
</dbReference>
<evidence type="ECO:0000256" key="3">
    <source>
        <dbReference type="ARBA" id="ARBA00012891"/>
    </source>
</evidence>
<feature type="domain" description="DNA topoisomerase I catalytic core eukaryotic-type" evidence="7">
    <location>
        <begin position="113"/>
        <end position="323"/>
    </location>
</feature>
<dbReference type="InterPro" id="IPR013500">
    <property type="entry name" value="TopoI_cat_euk"/>
</dbReference>
<sequence length="370" mass="42393">MLAFSGSVNVEQQLPDPDADDYYEQLADRASLIYVNDDDIGWTRRGAGRGFVYRDENGHRIADKAVRDRLNALAIPPAWTDVWLCPDPRGHIQATGRDAKGRKQYRYHPDWMEQQHRLKFETLPLFGASLPTLRQRVDADLRRHGMPKDKALALVVWLLDNTMIRIGNVRYAEMNRSFGLTTLKKRHLDLGHSTVRFTFRGKSGKEWDLSLTDRRIARLIRTISELPGQHLFKYLGDDGQRQPVRSHDVNDYIRDTLEQDFSAKDFRTWTATVLAADILNGIELPETKKAQTQMLNSAIDEVASVLGNTRAVCRGQYIHPGVIESWHSNRLCEQLAAFEAEDEDWLDAGEIRLLQWFAQQADCPVRQQAA</sequence>
<dbReference type="SUPFAM" id="SSF55869">
    <property type="entry name" value="DNA topoisomerase I domain"/>
    <property type="match status" value="1"/>
</dbReference>
<dbReference type="InterPro" id="IPR049331">
    <property type="entry name" value="Top1B_N_bact"/>
</dbReference>
<evidence type="ECO:0000259" key="8">
    <source>
        <dbReference type="Pfam" id="PF21338"/>
    </source>
</evidence>
<evidence type="ECO:0000259" key="7">
    <source>
        <dbReference type="Pfam" id="PF01028"/>
    </source>
</evidence>
<organism evidence="9 10">
    <name type="scientific">Notoacmeibacter marinus</name>
    <dbReference type="NCBI Taxonomy" id="1876515"/>
    <lineage>
        <taxon>Bacteria</taxon>
        <taxon>Pseudomonadati</taxon>
        <taxon>Pseudomonadota</taxon>
        <taxon>Alphaproteobacteria</taxon>
        <taxon>Hyphomicrobiales</taxon>
        <taxon>Notoacmeibacteraceae</taxon>
        <taxon>Notoacmeibacter</taxon>
    </lineage>
</organism>
<keyword evidence="6" id="KW-0413">Isomerase</keyword>
<evidence type="ECO:0000256" key="2">
    <source>
        <dbReference type="ARBA" id="ARBA00006645"/>
    </source>
</evidence>
<evidence type="ECO:0000313" key="10">
    <source>
        <dbReference type="Proteomes" id="UP000215405"/>
    </source>
</evidence>
<dbReference type="Gene3D" id="3.30.66.10">
    <property type="entry name" value="DNA topoisomerase I domain"/>
    <property type="match status" value="1"/>
</dbReference>
<reference evidence="10" key="1">
    <citation type="journal article" date="2017" name="Int. J. Syst. Evol. Microbiol.">
        <title>Notoacmeibacter marinus gen. nov., sp. nov., isolated from the gut of a limpet and proposal of Notoacmeibacteraceae fam. nov. in the order Rhizobiales of the class Alphaproteobacteria.</title>
        <authorList>
            <person name="Huang Z."/>
            <person name="Guo F."/>
            <person name="Lai Q."/>
        </authorList>
    </citation>
    <scope>NUCLEOTIDE SEQUENCE [LARGE SCALE GENOMIC DNA]</scope>
    <source>
        <strain evidence="10">XMTR2A4</strain>
    </source>
</reference>
<dbReference type="Gene3D" id="1.10.132.120">
    <property type="match status" value="1"/>
</dbReference>
<dbReference type="AlphaFoldDB" id="A0A231UTG1"/>
<name>A0A231UTG1_9HYPH</name>
<evidence type="ECO:0000256" key="4">
    <source>
        <dbReference type="ARBA" id="ARBA00023029"/>
    </source>
</evidence>
<comment type="caution">
    <text evidence="9">The sequence shown here is derived from an EMBL/GenBank/DDBJ whole genome shotgun (WGS) entry which is preliminary data.</text>
</comment>
<evidence type="ECO:0000313" key="9">
    <source>
        <dbReference type="EMBL" id="OXS99183.1"/>
    </source>
</evidence>
<dbReference type="InterPro" id="IPR014711">
    <property type="entry name" value="TopoI_cat_a-hlx-sub_euk"/>
</dbReference>
<dbReference type="SUPFAM" id="SSF56349">
    <property type="entry name" value="DNA breaking-rejoining enzymes"/>
    <property type="match status" value="1"/>
</dbReference>
<evidence type="ECO:0000256" key="5">
    <source>
        <dbReference type="ARBA" id="ARBA00023125"/>
    </source>
</evidence>